<dbReference type="Gene3D" id="3.80.10.10">
    <property type="entry name" value="Ribonuclease Inhibitor"/>
    <property type="match status" value="1"/>
</dbReference>
<comment type="caution">
    <text evidence="1">The sequence shown here is derived from an EMBL/GenBank/DDBJ whole genome shotgun (WGS) entry which is preliminary data.</text>
</comment>
<evidence type="ECO:0000313" key="2">
    <source>
        <dbReference type="Proteomes" id="UP001153069"/>
    </source>
</evidence>
<dbReference type="EMBL" id="CAICTM010000876">
    <property type="protein sequence ID" value="CAB9517743.1"/>
    <property type="molecule type" value="Genomic_DNA"/>
</dbReference>
<dbReference type="Proteomes" id="UP001153069">
    <property type="component" value="Unassembled WGS sequence"/>
</dbReference>
<keyword evidence="2" id="KW-1185">Reference proteome</keyword>
<accession>A0A9N8EBE3</accession>
<organism evidence="1 2">
    <name type="scientific">Seminavis robusta</name>
    <dbReference type="NCBI Taxonomy" id="568900"/>
    <lineage>
        <taxon>Eukaryota</taxon>
        <taxon>Sar</taxon>
        <taxon>Stramenopiles</taxon>
        <taxon>Ochrophyta</taxon>
        <taxon>Bacillariophyta</taxon>
        <taxon>Bacillariophyceae</taxon>
        <taxon>Bacillariophycidae</taxon>
        <taxon>Naviculales</taxon>
        <taxon>Naviculaceae</taxon>
        <taxon>Seminavis</taxon>
    </lineage>
</organism>
<sequence>MADNTVQCNDDDSEASAEDISVWLAKTLMRCSHNSRDVSVSQRVDLNQCCSKEVLEFVNEALKYNSLIENLEIELCDEFLPIALVEDICYFISNNPSLRILRISGGSFDAGTNSQEISQCFLEAAHLNESIVKIQIGEKAALPADLECVASCKELELDGFMERLAESWPSNFSVETLRLYRQEQPMGEFEEYLSTVLERLEDSPSSMMIRHLDLGGWSYLLPTFLSSSKSAVERLELLDVQFQHDSDTGCSIMDGLLWGLMGSITTTKLDLIDCGFDALSIKKLLTALKSNRLPVEHLRLKGLGAFQGKDLFELLALPCLKSLGLIYWHEIEEIDQKVNDGLQVCSLDSVAISTDRLARLQLGLERALRFQYLASVELYHCTLLEEADINCLVRLIEDKRCKLRSLALSHVTCGGDAEEGYLESKVFECLQRSVRLESLYWEYDDDEIPHALFNAAKARLENWTLTTLKVLTPNATAPGFYDAIDNIAEAMPGNWSLEEVTIAGACYDCEDQIPLPICTAGQLDLIAAVTERNRLRQIIFSPSLLCMTKADCVMMLASLWDLPDWQTLALWLLEEVPHHFFE</sequence>
<dbReference type="SUPFAM" id="SSF52047">
    <property type="entry name" value="RNI-like"/>
    <property type="match status" value="1"/>
</dbReference>
<proteinExistence type="predicted"/>
<evidence type="ECO:0000313" key="1">
    <source>
        <dbReference type="EMBL" id="CAB9517743.1"/>
    </source>
</evidence>
<dbReference type="InterPro" id="IPR032675">
    <property type="entry name" value="LRR_dom_sf"/>
</dbReference>
<protein>
    <submittedName>
        <fullName evidence="1">Uncharacterized protein</fullName>
    </submittedName>
</protein>
<name>A0A9N8EBE3_9STRA</name>
<gene>
    <name evidence="1" type="ORF">SEMRO_877_G214670.1</name>
</gene>
<reference evidence="1" key="1">
    <citation type="submission" date="2020-06" db="EMBL/GenBank/DDBJ databases">
        <authorList>
            <consortium name="Plant Systems Biology data submission"/>
        </authorList>
    </citation>
    <scope>NUCLEOTIDE SEQUENCE</scope>
    <source>
        <strain evidence="1">D6</strain>
    </source>
</reference>
<dbReference type="AlphaFoldDB" id="A0A9N8EBE3"/>